<protein>
    <submittedName>
        <fullName evidence="1">Uncharacterized protein</fullName>
    </submittedName>
</protein>
<dbReference type="VEuPathDB" id="FungiDB:CPAG_09102"/>
<evidence type="ECO:0000313" key="1">
    <source>
        <dbReference type="EMBL" id="KMM72810.1"/>
    </source>
</evidence>
<gene>
    <name evidence="1" type="ORF">CPAG_09102</name>
</gene>
<dbReference type="EMBL" id="DS268114">
    <property type="protein sequence ID" value="KMM72810.1"/>
    <property type="molecule type" value="Genomic_DNA"/>
</dbReference>
<dbReference type="AlphaFoldDB" id="A0A0J6FTV0"/>
<evidence type="ECO:0000313" key="2">
    <source>
        <dbReference type="Proteomes" id="UP000054567"/>
    </source>
</evidence>
<reference evidence="2" key="3">
    <citation type="journal article" date="2010" name="Genome Res.">
        <title>Population genomic sequencing of Coccidioides fungi reveals recent hybridization and transposon control.</title>
        <authorList>
            <person name="Neafsey D.E."/>
            <person name="Barker B.M."/>
            <person name="Sharpton T.J."/>
            <person name="Stajich J.E."/>
            <person name="Park D.J."/>
            <person name="Whiston E."/>
            <person name="Hung C.-Y."/>
            <person name="McMahan C."/>
            <person name="White J."/>
            <person name="Sykes S."/>
            <person name="Heiman D."/>
            <person name="Young S."/>
            <person name="Zeng Q."/>
            <person name="Abouelleil A."/>
            <person name="Aftuck L."/>
            <person name="Bessette D."/>
            <person name="Brown A."/>
            <person name="FitzGerald M."/>
            <person name="Lui A."/>
            <person name="Macdonald J.P."/>
            <person name="Priest M."/>
            <person name="Orbach M.J."/>
            <person name="Galgiani J.N."/>
            <person name="Kirkland T.N."/>
            <person name="Cole G.T."/>
            <person name="Birren B.W."/>
            <person name="Henn M.R."/>
            <person name="Taylor J.W."/>
            <person name="Rounsley S.D."/>
        </authorList>
    </citation>
    <scope>NUCLEOTIDE SEQUENCE [LARGE SCALE GENOMIC DNA]</scope>
    <source>
        <strain evidence="2">RMSCC 3488</strain>
    </source>
</reference>
<dbReference type="Proteomes" id="UP000054567">
    <property type="component" value="Unassembled WGS sequence"/>
</dbReference>
<organism evidence="1 2">
    <name type="scientific">Coccidioides posadasii RMSCC 3488</name>
    <dbReference type="NCBI Taxonomy" id="454284"/>
    <lineage>
        <taxon>Eukaryota</taxon>
        <taxon>Fungi</taxon>
        <taxon>Dikarya</taxon>
        <taxon>Ascomycota</taxon>
        <taxon>Pezizomycotina</taxon>
        <taxon>Eurotiomycetes</taxon>
        <taxon>Eurotiomycetidae</taxon>
        <taxon>Onygenales</taxon>
        <taxon>Onygenaceae</taxon>
        <taxon>Coccidioides</taxon>
    </lineage>
</organism>
<reference evidence="2" key="2">
    <citation type="journal article" date="2009" name="Genome Res.">
        <title>Comparative genomic analyses of the human fungal pathogens Coccidioides and their relatives.</title>
        <authorList>
            <person name="Sharpton T.J."/>
            <person name="Stajich J.E."/>
            <person name="Rounsley S.D."/>
            <person name="Gardner M.J."/>
            <person name="Wortman J.R."/>
            <person name="Jordar V.S."/>
            <person name="Maiti R."/>
            <person name="Kodira C.D."/>
            <person name="Neafsey D.E."/>
            <person name="Zeng Q."/>
            <person name="Hung C.-Y."/>
            <person name="McMahan C."/>
            <person name="Muszewska A."/>
            <person name="Grynberg M."/>
            <person name="Mandel M.A."/>
            <person name="Kellner E.M."/>
            <person name="Barker B.M."/>
            <person name="Galgiani J.N."/>
            <person name="Orbach M.J."/>
            <person name="Kirkland T.N."/>
            <person name="Cole G.T."/>
            <person name="Henn M.R."/>
            <person name="Birren B.W."/>
            <person name="Taylor J.W."/>
        </authorList>
    </citation>
    <scope>NUCLEOTIDE SEQUENCE [LARGE SCALE GENOMIC DNA]</scope>
    <source>
        <strain evidence="2">RMSCC 3488</strain>
    </source>
</reference>
<name>A0A0J6FTV0_COCPO</name>
<proteinExistence type="predicted"/>
<reference evidence="1 2" key="1">
    <citation type="submission" date="2007-06" db="EMBL/GenBank/DDBJ databases">
        <title>The Genome Sequence of Coccidioides posadasii RMSCC_3488.</title>
        <authorList>
            <consortium name="Coccidioides Genome Resources Consortium"/>
            <consortium name="The Broad Institute Genome Sequencing Platform"/>
            <person name="Henn M.R."/>
            <person name="Sykes S."/>
            <person name="Young S."/>
            <person name="Jaffe D."/>
            <person name="Berlin A."/>
            <person name="Alvarez P."/>
            <person name="Butler J."/>
            <person name="Gnerre S."/>
            <person name="Grabherr M."/>
            <person name="Mauceli E."/>
            <person name="Brockman W."/>
            <person name="Kodira C."/>
            <person name="Alvarado L."/>
            <person name="Zeng Q."/>
            <person name="Crawford M."/>
            <person name="Antoine C."/>
            <person name="Devon K."/>
            <person name="Galgiani J."/>
            <person name="Orsborn K."/>
            <person name="Lewis M.L."/>
            <person name="Nusbaum C."/>
            <person name="Galagan J."/>
            <person name="Birren B."/>
        </authorList>
    </citation>
    <scope>NUCLEOTIDE SEQUENCE [LARGE SCALE GENOMIC DNA]</scope>
    <source>
        <strain evidence="1 2">RMSCC 3488</strain>
    </source>
</reference>
<accession>A0A0J6FTV0</accession>
<sequence>MLVQNSTPFTSTQKDVLNCRVSACPRRTQCNNAPRRLSPDTQRSLLRALAQSFQQCSRSDEESWGRWRRRGGWLESRSGISLVPLAGDCGLGLGKRWPRVSEVSLPSLPYAKYHTACWPAIKVAWWRSWRAYSMLTKGAREEGQSGADETRGRGTKRG</sequence>